<feature type="region of interest" description="Disordered" evidence="1">
    <location>
        <begin position="194"/>
        <end position="245"/>
    </location>
</feature>
<evidence type="ECO:0000313" key="3">
    <source>
        <dbReference type="Proteomes" id="UP000298416"/>
    </source>
</evidence>
<proteinExistence type="predicted"/>
<dbReference type="Proteomes" id="UP000298416">
    <property type="component" value="Unassembled WGS sequence"/>
</dbReference>
<comment type="caution">
    <text evidence="2">The sequence shown here is derived from an EMBL/GenBank/DDBJ whole genome shotgun (WGS) entry which is preliminary data.</text>
</comment>
<name>A0A8X8ZHZ7_SALSN</name>
<gene>
    <name evidence="2" type="ORF">SASPL_132962</name>
</gene>
<feature type="compositionally biased region" description="Basic and acidic residues" evidence="1">
    <location>
        <begin position="194"/>
        <end position="214"/>
    </location>
</feature>
<organism evidence="2">
    <name type="scientific">Salvia splendens</name>
    <name type="common">Scarlet sage</name>
    <dbReference type="NCBI Taxonomy" id="180675"/>
    <lineage>
        <taxon>Eukaryota</taxon>
        <taxon>Viridiplantae</taxon>
        <taxon>Streptophyta</taxon>
        <taxon>Embryophyta</taxon>
        <taxon>Tracheophyta</taxon>
        <taxon>Spermatophyta</taxon>
        <taxon>Magnoliopsida</taxon>
        <taxon>eudicotyledons</taxon>
        <taxon>Gunneridae</taxon>
        <taxon>Pentapetalae</taxon>
        <taxon>asterids</taxon>
        <taxon>lamiids</taxon>
        <taxon>Lamiales</taxon>
        <taxon>Lamiaceae</taxon>
        <taxon>Nepetoideae</taxon>
        <taxon>Mentheae</taxon>
        <taxon>Salviinae</taxon>
        <taxon>Salvia</taxon>
        <taxon>Salvia subgen. Calosphace</taxon>
        <taxon>core Calosphace</taxon>
    </lineage>
</organism>
<protein>
    <submittedName>
        <fullName evidence="2">Uncharacterized protein</fullName>
    </submittedName>
</protein>
<dbReference type="EMBL" id="PNBA02000012">
    <property type="protein sequence ID" value="KAG6405373.1"/>
    <property type="molecule type" value="Genomic_DNA"/>
</dbReference>
<sequence length="245" mass="27727">MVLRCAGKSAQNAGRYYLKCSVNGKHPGSFKWYDEVASDTMFQTCNLQTERGKQAQDVPGTDSRSEPKTSALITGLEVYTIRMLEWKTNVLILFTGLFLYTKSPNPQSCNILLNVDERLREWYFYQEEPIYARLACVFGLDDVKVKGQTTVVVMSDNTKEVHSDSIKINDVIEGEEEVNSPVVFPGPKVHRKLFDEDAEPNDRESTTEDGDRFIDLGSDGYMRYREEKGRMLPKPPGPSHKVSGP</sequence>
<keyword evidence="3" id="KW-1185">Reference proteome</keyword>
<reference evidence="2" key="1">
    <citation type="submission" date="2018-01" db="EMBL/GenBank/DDBJ databases">
        <authorList>
            <person name="Mao J.F."/>
        </authorList>
    </citation>
    <scope>NUCLEOTIDE SEQUENCE</scope>
    <source>
        <strain evidence="2">Huo1</strain>
        <tissue evidence="2">Leaf</tissue>
    </source>
</reference>
<accession>A0A8X8ZHZ7</accession>
<evidence type="ECO:0000313" key="2">
    <source>
        <dbReference type="EMBL" id="KAG6405373.1"/>
    </source>
</evidence>
<evidence type="ECO:0000256" key="1">
    <source>
        <dbReference type="SAM" id="MobiDB-lite"/>
    </source>
</evidence>
<dbReference type="AlphaFoldDB" id="A0A8X8ZHZ7"/>
<reference evidence="2" key="2">
    <citation type="submission" date="2020-08" db="EMBL/GenBank/DDBJ databases">
        <title>Plant Genome Project.</title>
        <authorList>
            <person name="Zhang R.-G."/>
        </authorList>
    </citation>
    <scope>NUCLEOTIDE SEQUENCE</scope>
    <source>
        <strain evidence="2">Huo1</strain>
        <tissue evidence="2">Leaf</tissue>
    </source>
</reference>